<sequence>MATSVSAILVTRIPGACTALLVAAITIVSVSPAGIYLPTHLILPLLLFLSHPLYPQSRPAGASSSFSSSTPSGSGTGAQSKKNAKKREAAKAAKAAQEEAQKAALKAHRRTLEGERMKEYLTIAGMQPLEEGSLEQELEED</sequence>
<accession>A0AAV9Z7N7</accession>
<feature type="compositionally biased region" description="Basic and acidic residues" evidence="1">
    <location>
        <begin position="86"/>
        <end position="101"/>
    </location>
</feature>
<evidence type="ECO:0000313" key="3">
    <source>
        <dbReference type="Proteomes" id="UP001362999"/>
    </source>
</evidence>
<dbReference type="Proteomes" id="UP001362999">
    <property type="component" value="Unassembled WGS sequence"/>
</dbReference>
<organism evidence="2 3">
    <name type="scientific">Favolaschia claudopus</name>
    <dbReference type="NCBI Taxonomy" id="2862362"/>
    <lineage>
        <taxon>Eukaryota</taxon>
        <taxon>Fungi</taxon>
        <taxon>Dikarya</taxon>
        <taxon>Basidiomycota</taxon>
        <taxon>Agaricomycotina</taxon>
        <taxon>Agaricomycetes</taxon>
        <taxon>Agaricomycetidae</taxon>
        <taxon>Agaricales</taxon>
        <taxon>Marasmiineae</taxon>
        <taxon>Mycenaceae</taxon>
        <taxon>Favolaschia</taxon>
    </lineage>
</organism>
<feature type="region of interest" description="Disordered" evidence="1">
    <location>
        <begin position="57"/>
        <end position="111"/>
    </location>
</feature>
<evidence type="ECO:0008006" key="4">
    <source>
        <dbReference type="Google" id="ProtNLM"/>
    </source>
</evidence>
<dbReference type="EMBL" id="JAWWNJ010000188">
    <property type="protein sequence ID" value="KAK6974063.1"/>
    <property type="molecule type" value="Genomic_DNA"/>
</dbReference>
<feature type="compositionally biased region" description="Low complexity" evidence="1">
    <location>
        <begin position="57"/>
        <end position="81"/>
    </location>
</feature>
<dbReference type="AlphaFoldDB" id="A0AAV9Z7N7"/>
<reference evidence="2 3" key="1">
    <citation type="journal article" date="2024" name="J Genomics">
        <title>Draft genome sequencing and assembly of Favolaschia claudopus CIRM-BRFM 2984 isolated from oak limbs.</title>
        <authorList>
            <person name="Navarro D."/>
            <person name="Drula E."/>
            <person name="Chaduli D."/>
            <person name="Cazenave R."/>
            <person name="Ahrendt S."/>
            <person name="Wang J."/>
            <person name="Lipzen A."/>
            <person name="Daum C."/>
            <person name="Barry K."/>
            <person name="Grigoriev I.V."/>
            <person name="Favel A."/>
            <person name="Rosso M.N."/>
            <person name="Martin F."/>
        </authorList>
    </citation>
    <scope>NUCLEOTIDE SEQUENCE [LARGE SCALE GENOMIC DNA]</scope>
    <source>
        <strain evidence="2 3">CIRM-BRFM 2984</strain>
    </source>
</reference>
<comment type="caution">
    <text evidence="2">The sequence shown here is derived from an EMBL/GenBank/DDBJ whole genome shotgun (WGS) entry which is preliminary data.</text>
</comment>
<gene>
    <name evidence="2" type="ORF">R3P38DRAFT_3296796</name>
</gene>
<evidence type="ECO:0000256" key="1">
    <source>
        <dbReference type="SAM" id="MobiDB-lite"/>
    </source>
</evidence>
<keyword evidence="3" id="KW-1185">Reference proteome</keyword>
<proteinExistence type="predicted"/>
<evidence type="ECO:0000313" key="2">
    <source>
        <dbReference type="EMBL" id="KAK6974063.1"/>
    </source>
</evidence>
<protein>
    <recommendedName>
        <fullName evidence="4">Small EDRK-rich factor-like N-terminal domain-containing protein</fullName>
    </recommendedName>
</protein>
<name>A0AAV9Z7N7_9AGAR</name>